<name>A0A1I5R1A5_9PSEU</name>
<dbReference type="PANTHER" id="PTHR10000:SF53">
    <property type="entry name" value="5-AMINO-6-(5-PHOSPHO-D-RIBITYLAMINO)URACIL PHOSPHATASE YBJI-RELATED"/>
    <property type="match status" value="1"/>
</dbReference>
<dbReference type="NCBIfam" id="TIGR01484">
    <property type="entry name" value="HAD-SF-IIB"/>
    <property type="match status" value="1"/>
</dbReference>
<dbReference type="GO" id="GO:0000287">
    <property type="term" value="F:magnesium ion binding"/>
    <property type="evidence" value="ECO:0007669"/>
    <property type="project" value="TreeGrafter"/>
</dbReference>
<gene>
    <name evidence="1" type="ORF">SAMN05421854_105515</name>
</gene>
<dbReference type="SUPFAM" id="SSF56784">
    <property type="entry name" value="HAD-like"/>
    <property type="match status" value="1"/>
</dbReference>
<proteinExistence type="predicted"/>
<protein>
    <recommendedName>
        <fullName evidence="3">HAD-IIB family hydrolase</fullName>
    </recommendedName>
</protein>
<dbReference type="Gene3D" id="3.40.50.1000">
    <property type="entry name" value="HAD superfamily/HAD-like"/>
    <property type="match status" value="1"/>
</dbReference>
<accession>A0A1I5R1A5</accession>
<dbReference type="PANTHER" id="PTHR10000">
    <property type="entry name" value="PHOSPHOSERINE PHOSPHATASE"/>
    <property type="match status" value="1"/>
</dbReference>
<dbReference type="GO" id="GO:0016791">
    <property type="term" value="F:phosphatase activity"/>
    <property type="evidence" value="ECO:0007669"/>
    <property type="project" value="TreeGrafter"/>
</dbReference>
<dbReference type="AlphaFoldDB" id="A0A1I5R1A5"/>
<dbReference type="Gene3D" id="3.30.1240.10">
    <property type="match status" value="1"/>
</dbReference>
<dbReference type="Pfam" id="PF08282">
    <property type="entry name" value="Hydrolase_3"/>
    <property type="match status" value="1"/>
</dbReference>
<dbReference type="InterPro" id="IPR023214">
    <property type="entry name" value="HAD_sf"/>
</dbReference>
<dbReference type="STRING" id="112413.SAMN05421854_105515"/>
<dbReference type="EMBL" id="FOWC01000005">
    <property type="protein sequence ID" value="SFP52279.1"/>
    <property type="molecule type" value="Genomic_DNA"/>
</dbReference>
<sequence length="245" mass="26963">MVFDVDGTICFDGVSIAPAIAEALSALRGRVRLVFASARPIRDLLPVLPAEFHDETLVGGNGAFSRSDGELQVLGIAREDRRVLDRIIDEHDLKVLIDGDWDYAYTGDEAHKIFRQLDAGKLASNVSREQIERYSKVVLFTSRPDVLRRLRETGLSISVHPEEGIVDVAPSGITKHHALVRLGIAESGYTAFGNDANDERMLREATTSYCVGRHPALAFADRHLAPEAVPRAIRDLLEPERDSAA</sequence>
<evidence type="ECO:0008006" key="3">
    <source>
        <dbReference type="Google" id="ProtNLM"/>
    </source>
</evidence>
<dbReference type="Proteomes" id="UP000199137">
    <property type="component" value="Unassembled WGS sequence"/>
</dbReference>
<evidence type="ECO:0000313" key="1">
    <source>
        <dbReference type="EMBL" id="SFP52279.1"/>
    </source>
</evidence>
<evidence type="ECO:0000313" key="2">
    <source>
        <dbReference type="Proteomes" id="UP000199137"/>
    </source>
</evidence>
<dbReference type="InterPro" id="IPR036412">
    <property type="entry name" value="HAD-like_sf"/>
</dbReference>
<dbReference type="InterPro" id="IPR006379">
    <property type="entry name" value="HAD-SF_hydro_IIB"/>
</dbReference>
<organism evidence="1 2">
    <name type="scientific">Amycolatopsis rubida</name>
    <dbReference type="NCBI Taxonomy" id="112413"/>
    <lineage>
        <taxon>Bacteria</taxon>
        <taxon>Bacillati</taxon>
        <taxon>Actinomycetota</taxon>
        <taxon>Actinomycetes</taxon>
        <taxon>Pseudonocardiales</taxon>
        <taxon>Pseudonocardiaceae</taxon>
        <taxon>Amycolatopsis</taxon>
    </lineage>
</organism>
<dbReference type="GO" id="GO:0005829">
    <property type="term" value="C:cytosol"/>
    <property type="evidence" value="ECO:0007669"/>
    <property type="project" value="TreeGrafter"/>
</dbReference>
<reference evidence="1 2" key="1">
    <citation type="submission" date="2016-10" db="EMBL/GenBank/DDBJ databases">
        <authorList>
            <person name="de Groot N.N."/>
        </authorList>
    </citation>
    <scope>NUCLEOTIDE SEQUENCE [LARGE SCALE GENOMIC DNA]</scope>
    <source>
        <strain evidence="1 2">DSM 44637</strain>
    </source>
</reference>